<keyword evidence="7" id="KW-1185">Reference proteome</keyword>
<evidence type="ECO:0000259" key="5">
    <source>
        <dbReference type="Pfam" id="PF22725"/>
    </source>
</evidence>
<dbReference type="GO" id="GO:0016491">
    <property type="term" value="F:oxidoreductase activity"/>
    <property type="evidence" value="ECO:0007669"/>
    <property type="project" value="UniProtKB-KW"/>
</dbReference>
<evidence type="ECO:0000256" key="3">
    <source>
        <dbReference type="ARBA" id="ARBA00023027"/>
    </source>
</evidence>
<dbReference type="Gene3D" id="3.40.50.720">
    <property type="entry name" value="NAD(P)-binding Rossmann-like Domain"/>
    <property type="match status" value="1"/>
</dbReference>
<dbReference type="Pfam" id="PF22725">
    <property type="entry name" value="GFO_IDH_MocA_C3"/>
    <property type="match status" value="1"/>
</dbReference>
<name>A0A7M3SVX5_9MICC</name>
<sequence length="352" mass="38609">MAETRNPLEATGRTLGWGIVATGAIARKVTPDIAALEDARLVGVSSRSQASADEFATDFGVERAYADDDARTGYEKLVADPDVDVVYIATPHGQHHATMLEAIRAGKNIVCEKAFTITADEAREVLEAAREKGVFVMEGLWTRFHPLRTRVSELLEAGEIGMPRWVQADLGFRGPADKSHRLWREDAGGGGLLDMACYVLHWPWLALGRPTGFTAQTIKRGNVDALTQITGTFEKSAAQMTISLVSQGPRQAVISGHDGFITIGSPMHQAQSFTVTDARGSVREESWPLVGRGYSYEMREATRCIQEGALESPIMPWEDTIAQMEMIDEIRRQIGVVYPDHDDVARDLPAKS</sequence>
<feature type="domain" description="GFO/IDH/MocA-like oxidoreductase" evidence="5">
    <location>
        <begin position="150"/>
        <end position="261"/>
    </location>
</feature>
<gene>
    <name evidence="6" type="ORF">GMA10_12100</name>
</gene>
<dbReference type="Proteomes" id="UP000462152">
    <property type="component" value="Unassembled WGS sequence"/>
</dbReference>
<accession>A0A7M3SVX5</accession>
<keyword evidence="2" id="KW-0560">Oxidoreductase</keyword>
<comment type="similarity">
    <text evidence="1">Belongs to the Gfo/Idh/MocA family.</text>
</comment>
<dbReference type="InterPro" id="IPR000683">
    <property type="entry name" value="Gfo/Idh/MocA-like_OxRdtase_N"/>
</dbReference>
<evidence type="ECO:0000313" key="6">
    <source>
        <dbReference type="EMBL" id="MUN55940.1"/>
    </source>
</evidence>
<proteinExistence type="inferred from homology"/>
<feature type="domain" description="Gfo/Idh/MocA-like oxidoreductase N-terminal" evidence="4">
    <location>
        <begin position="16"/>
        <end position="139"/>
    </location>
</feature>
<dbReference type="Pfam" id="PF01408">
    <property type="entry name" value="GFO_IDH_MocA"/>
    <property type="match status" value="1"/>
</dbReference>
<evidence type="ECO:0000259" key="4">
    <source>
        <dbReference type="Pfam" id="PF01408"/>
    </source>
</evidence>
<dbReference type="RefSeq" id="WP_129316191.1">
    <property type="nucleotide sequence ID" value="NZ_NOIQ01000019.1"/>
</dbReference>
<keyword evidence="3" id="KW-0520">NAD</keyword>
<dbReference type="GO" id="GO:0000166">
    <property type="term" value="F:nucleotide binding"/>
    <property type="evidence" value="ECO:0007669"/>
    <property type="project" value="InterPro"/>
</dbReference>
<comment type="caution">
    <text evidence="6">The sequence shown here is derived from an EMBL/GenBank/DDBJ whole genome shotgun (WGS) entry which is preliminary data.</text>
</comment>
<dbReference type="SUPFAM" id="SSF51735">
    <property type="entry name" value="NAD(P)-binding Rossmann-fold domains"/>
    <property type="match status" value="1"/>
</dbReference>
<dbReference type="PANTHER" id="PTHR22604">
    <property type="entry name" value="OXIDOREDUCTASES"/>
    <property type="match status" value="1"/>
</dbReference>
<protein>
    <submittedName>
        <fullName evidence="6">Gfo/Idh/MocA family oxidoreductase</fullName>
    </submittedName>
</protein>
<organism evidence="6 7">
    <name type="scientific">Rothia koreensis</name>
    <dbReference type="NCBI Taxonomy" id="592378"/>
    <lineage>
        <taxon>Bacteria</taxon>
        <taxon>Bacillati</taxon>
        <taxon>Actinomycetota</taxon>
        <taxon>Actinomycetes</taxon>
        <taxon>Micrococcales</taxon>
        <taxon>Micrococcaceae</taxon>
        <taxon>Rothia</taxon>
    </lineage>
</organism>
<dbReference type="OrthoDB" id="9815825at2"/>
<dbReference type="EMBL" id="WOGT01000010">
    <property type="protein sequence ID" value="MUN55940.1"/>
    <property type="molecule type" value="Genomic_DNA"/>
</dbReference>
<dbReference type="SUPFAM" id="SSF55347">
    <property type="entry name" value="Glyceraldehyde-3-phosphate dehydrogenase-like, C-terminal domain"/>
    <property type="match status" value="1"/>
</dbReference>
<dbReference type="PANTHER" id="PTHR22604:SF105">
    <property type="entry name" value="TRANS-1,2-DIHYDROBENZENE-1,2-DIOL DEHYDROGENASE"/>
    <property type="match status" value="1"/>
</dbReference>
<reference evidence="6 7" key="1">
    <citation type="submission" date="2019-12" db="EMBL/GenBank/DDBJ databases">
        <authorList>
            <person name="Li J."/>
            <person name="Shi Y."/>
            <person name="Xu G."/>
            <person name="Xiao D."/>
            <person name="Ran X."/>
        </authorList>
    </citation>
    <scope>NUCLEOTIDE SEQUENCE [LARGE SCALE GENOMIC DNA]</scope>
    <source>
        <strain evidence="6 7">JCM 15915</strain>
    </source>
</reference>
<evidence type="ECO:0000256" key="1">
    <source>
        <dbReference type="ARBA" id="ARBA00010928"/>
    </source>
</evidence>
<dbReference type="InterPro" id="IPR050984">
    <property type="entry name" value="Gfo/Idh/MocA_domain"/>
</dbReference>
<evidence type="ECO:0000313" key="7">
    <source>
        <dbReference type="Proteomes" id="UP000462152"/>
    </source>
</evidence>
<evidence type="ECO:0000256" key="2">
    <source>
        <dbReference type="ARBA" id="ARBA00023002"/>
    </source>
</evidence>
<dbReference type="Gene3D" id="3.30.360.10">
    <property type="entry name" value="Dihydrodipicolinate Reductase, domain 2"/>
    <property type="match status" value="1"/>
</dbReference>
<dbReference type="AlphaFoldDB" id="A0A7M3SVX5"/>
<dbReference type="InterPro" id="IPR055170">
    <property type="entry name" value="GFO_IDH_MocA-like_dom"/>
</dbReference>
<dbReference type="InterPro" id="IPR036291">
    <property type="entry name" value="NAD(P)-bd_dom_sf"/>
</dbReference>